<dbReference type="FunFam" id="2.40.50.140:FF:000018">
    <property type="entry name" value="30S ribosomal protein S1"/>
    <property type="match status" value="1"/>
</dbReference>
<dbReference type="PANTHER" id="PTHR10724:SF7">
    <property type="entry name" value="SMALL RIBOSOMAL SUBUNIT PROTEIN BS1C"/>
    <property type="match status" value="1"/>
</dbReference>
<dbReference type="InterPro" id="IPR050437">
    <property type="entry name" value="Ribos_protein_bS1-like"/>
</dbReference>
<evidence type="ECO:0000256" key="7">
    <source>
        <dbReference type="PIRNR" id="PIRNR002111"/>
    </source>
</evidence>
<feature type="domain" description="S1 motif" evidence="9">
    <location>
        <begin position="52"/>
        <end position="116"/>
    </location>
</feature>
<name>A0A1A9HVP6_9CHLA</name>
<dbReference type="InterPro" id="IPR000110">
    <property type="entry name" value="Ribosomal_bS1"/>
</dbReference>
<keyword evidence="11" id="KW-1185">Reference proteome</keyword>
<gene>
    <name evidence="10" type="ORF">Cs308_0888</name>
</gene>
<dbReference type="Proteomes" id="UP000078162">
    <property type="component" value="Chromosome"/>
</dbReference>
<dbReference type="SUPFAM" id="SSF50249">
    <property type="entry name" value="Nucleic acid-binding proteins"/>
    <property type="match status" value="6"/>
</dbReference>
<evidence type="ECO:0000256" key="2">
    <source>
        <dbReference type="ARBA" id="ARBA00022737"/>
    </source>
</evidence>
<reference evidence="11" key="1">
    <citation type="submission" date="2016-03" db="EMBL/GenBank/DDBJ databases">
        <title>Culture-independent genomics supports pathogen discovery for uncultivable bacteria within the genus Chlamydia.</title>
        <authorList>
            <person name="Taylor-Brown A."/>
            <person name="Bachmann N.L."/>
            <person name="Borel N."/>
            <person name="Polkinghorne A."/>
        </authorList>
    </citation>
    <scope>NUCLEOTIDE SEQUENCE [LARGE SCALE GENOMIC DNA]</scope>
    <source>
        <strain evidence="11">2742-308</strain>
    </source>
</reference>
<comment type="similarity">
    <text evidence="1 7">Belongs to the bacterial ribosomal protein bS1 family.</text>
</comment>
<dbReference type="SMART" id="SM00316">
    <property type="entry name" value="S1"/>
    <property type="match status" value="6"/>
</dbReference>
<dbReference type="InterPro" id="IPR003029">
    <property type="entry name" value="S1_domain"/>
</dbReference>
<evidence type="ECO:0000259" key="9">
    <source>
        <dbReference type="PROSITE" id="PS50126"/>
    </source>
</evidence>
<accession>A0A1A9HVP6</accession>
<feature type="domain" description="S1 motif" evidence="9">
    <location>
        <begin position="220"/>
        <end position="288"/>
    </location>
</feature>
<dbReference type="AlphaFoldDB" id="A0A1A9HVP6"/>
<evidence type="ECO:0000256" key="8">
    <source>
        <dbReference type="SAM" id="MobiDB-lite"/>
    </source>
</evidence>
<dbReference type="PRINTS" id="PR00681">
    <property type="entry name" value="RIBOSOMALS1"/>
</dbReference>
<dbReference type="NCBIfam" id="NF004953">
    <property type="entry name" value="PRK06299.1-3"/>
    <property type="match status" value="1"/>
</dbReference>
<dbReference type="PANTHER" id="PTHR10724">
    <property type="entry name" value="30S RIBOSOMAL PROTEIN S1"/>
    <property type="match status" value="1"/>
</dbReference>
<dbReference type="FunFam" id="2.40.50.140:FF:000011">
    <property type="entry name" value="30S ribosomal protein S1"/>
    <property type="match status" value="2"/>
</dbReference>
<evidence type="ECO:0000313" key="11">
    <source>
        <dbReference type="Proteomes" id="UP000078162"/>
    </source>
</evidence>
<dbReference type="CDD" id="cd05688">
    <property type="entry name" value="S1_RPS1_repeat_ec3"/>
    <property type="match status" value="1"/>
</dbReference>
<feature type="domain" description="S1 motif" evidence="9">
    <location>
        <begin position="134"/>
        <end position="199"/>
    </location>
</feature>
<keyword evidence="5 7" id="KW-0687">Ribonucleoprotein</keyword>
<dbReference type="PIRSF" id="PIRSF002111">
    <property type="entry name" value="RpsA"/>
    <property type="match status" value="1"/>
</dbReference>
<dbReference type="CDD" id="cd04465">
    <property type="entry name" value="S1_RPS1_repeat_ec2_hs2"/>
    <property type="match status" value="1"/>
</dbReference>
<feature type="domain" description="S1 motif" evidence="9">
    <location>
        <begin position="305"/>
        <end position="375"/>
    </location>
</feature>
<dbReference type="FunFam" id="2.40.50.140:FF:000110">
    <property type="entry name" value="30S ribosomal protein S1"/>
    <property type="match status" value="1"/>
</dbReference>
<keyword evidence="2" id="KW-0677">Repeat</keyword>
<dbReference type="PATRIC" id="fig|1806891.3.peg.880"/>
<evidence type="ECO:0000256" key="1">
    <source>
        <dbReference type="ARBA" id="ARBA00006767"/>
    </source>
</evidence>
<dbReference type="STRING" id="1806891.Cs308_0888"/>
<evidence type="ECO:0000256" key="4">
    <source>
        <dbReference type="ARBA" id="ARBA00022980"/>
    </source>
</evidence>
<evidence type="ECO:0000256" key="5">
    <source>
        <dbReference type="ARBA" id="ARBA00023274"/>
    </source>
</evidence>
<evidence type="ECO:0000313" key="10">
    <source>
        <dbReference type="EMBL" id="ANH79058.1"/>
    </source>
</evidence>
<feature type="domain" description="S1 motif" evidence="9">
    <location>
        <begin position="392"/>
        <end position="462"/>
    </location>
</feature>
<comment type="function">
    <text evidence="6 7">Binds mRNA; thus facilitating recognition of the initiation point. It is needed to translate mRNA with a short Shine-Dalgarno (SD) purine-rich sequence.</text>
</comment>
<dbReference type="EMBL" id="CP014639">
    <property type="protein sequence ID" value="ANH79058.1"/>
    <property type="molecule type" value="Genomic_DNA"/>
</dbReference>
<keyword evidence="4 7" id="KW-0689">Ribosomal protein</keyword>
<dbReference type="InterPro" id="IPR035104">
    <property type="entry name" value="Ribosomal_protein_S1-like"/>
</dbReference>
<dbReference type="RefSeq" id="WP_066482992.1">
    <property type="nucleotide sequence ID" value="NZ_CP014639.1"/>
</dbReference>
<dbReference type="FunFam" id="2.40.50.140:FF:000103">
    <property type="entry name" value="protein RRP5 homolog"/>
    <property type="match status" value="1"/>
</dbReference>
<dbReference type="Pfam" id="PF00575">
    <property type="entry name" value="S1"/>
    <property type="match status" value="6"/>
</dbReference>
<keyword evidence="3 7" id="KW-0694">RNA-binding</keyword>
<dbReference type="GO" id="GO:0022627">
    <property type="term" value="C:cytosolic small ribosomal subunit"/>
    <property type="evidence" value="ECO:0007669"/>
    <property type="project" value="TreeGrafter"/>
</dbReference>
<sequence>MPKQAEYTWGSKKILDNIEYLDEDVVEFKNLLYTAHRITSSEDETDSEIQPGAILKGTVVDINKDFVVVDVGLKSEGVIPMSEFIDSSEGLALGAEVEVYLDQAEDDEGKVVLSREKATRQRQWEYILTHCDEGSIVKGQITRKVKGGLIVDIGMEAFLPGSQIDNKKIKNLDDYVGKVCEFKILKINVERRNVVVSRRELLEAERISKKAELIEQITIGEHRKGIVKNITDFGVFLDLDGIDGLLHITDMTWKRIRHPSEMVELNQELEVIILSVDKEKGRVALGLKQKEHNPWEDIEKKYPPGKRVIGKIVKLLPYGAFIEIEEGIEGLIHVSEMSWVKNVVDPSEVVNKGDEVEAIVLSIQKDEGKISLGLKQTEHNPWDNIENKYPIGLHVNAEIKNLTNYGAFVELEPGIEGLIHISDMSWIKKVSHPSELFKKGSTVEAVILSVDKESKKITLGVKQLSSNPWNEIEAMFPTGSIISGVVTKITAFGAFVELQNGIEGLIHVSELSEKPFAKIEDIISIGSTVSAKVIKLDPDHKKVSLSMKEYLAEYPYNQKATNSGESDIVSKSSKERKKGK</sequence>
<proteinExistence type="inferred from homology"/>
<feature type="region of interest" description="Disordered" evidence="8">
    <location>
        <begin position="560"/>
        <end position="580"/>
    </location>
</feature>
<dbReference type="Gene3D" id="2.40.50.140">
    <property type="entry name" value="Nucleic acid-binding proteins"/>
    <property type="match status" value="6"/>
</dbReference>
<dbReference type="KEGG" id="csaz:Cs308_0888"/>
<feature type="compositionally biased region" description="Polar residues" evidence="8">
    <location>
        <begin position="560"/>
        <end position="571"/>
    </location>
</feature>
<dbReference type="InterPro" id="IPR012340">
    <property type="entry name" value="NA-bd_OB-fold"/>
</dbReference>
<feature type="domain" description="S1 motif" evidence="9">
    <location>
        <begin position="479"/>
        <end position="548"/>
    </location>
</feature>
<dbReference type="NCBIfam" id="TIGR00717">
    <property type="entry name" value="rpsA"/>
    <property type="match status" value="1"/>
</dbReference>
<protein>
    <recommendedName>
        <fullName evidence="7">30S ribosomal protein S1</fullName>
    </recommendedName>
</protein>
<evidence type="ECO:0000256" key="3">
    <source>
        <dbReference type="ARBA" id="ARBA00022884"/>
    </source>
</evidence>
<dbReference type="OrthoDB" id="9804077at2"/>
<dbReference type="GO" id="GO:0003729">
    <property type="term" value="F:mRNA binding"/>
    <property type="evidence" value="ECO:0007669"/>
    <property type="project" value="TreeGrafter"/>
</dbReference>
<dbReference type="GO" id="GO:0003735">
    <property type="term" value="F:structural constituent of ribosome"/>
    <property type="evidence" value="ECO:0007669"/>
    <property type="project" value="InterPro"/>
</dbReference>
<dbReference type="GO" id="GO:0006412">
    <property type="term" value="P:translation"/>
    <property type="evidence" value="ECO:0007669"/>
    <property type="project" value="InterPro"/>
</dbReference>
<dbReference type="PROSITE" id="PS50126">
    <property type="entry name" value="S1"/>
    <property type="match status" value="6"/>
</dbReference>
<organism evidence="10 11">
    <name type="scientific">Candidatus Chlamydia sanziniae</name>
    <dbReference type="NCBI Taxonomy" id="1806891"/>
    <lineage>
        <taxon>Bacteria</taxon>
        <taxon>Pseudomonadati</taxon>
        <taxon>Chlamydiota</taxon>
        <taxon>Chlamydiia</taxon>
        <taxon>Chlamydiales</taxon>
        <taxon>Chlamydiaceae</taxon>
        <taxon>Chlamydia/Chlamydophila group</taxon>
        <taxon>Chlamydia</taxon>
    </lineage>
</organism>
<evidence type="ECO:0000256" key="6">
    <source>
        <dbReference type="ARBA" id="ARBA00025604"/>
    </source>
</evidence>
<dbReference type="NCBIfam" id="NF004952">
    <property type="entry name" value="PRK06299.1-2"/>
    <property type="match status" value="1"/>
</dbReference>
<dbReference type="CDD" id="cd05687">
    <property type="entry name" value="S1_RPS1_repeat_ec1_hs1"/>
    <property type="match status" value="1"/>
</dbReference>